<dbReference type="EMBL" id="CM042013">
    <property type="protein sequence ID" value="KAI3740420.1"/>
    <property type="molecule type" value="Genomic_DNA"/>
</dbReference>
<reference evidence="2" key="1">
    <citation type="journal article" date="2022" name="Mol. Ecol. Resour.">
        <title>The genomes of chicory, endive, great burdock and yacon provide insights into Asteraceae palaeo-polyploidization history and plant inulin production.</title>
        <authorList>
            <person name="Fan W."/>
            <person name="Wang S."/>
            <person name="Wang H."/>
            <person name="Wang A."/>
            <person name="Jiang F."/>
            <person name="Liu H."/>
            <person name="Zhao H."/>
            <person name="Xu D."/>
            <person name="Zhang Y."/>
        </authorList>
    </citation>
    <scope>NUCLEOTIDE SEQUENCE [LARGE SCALE GENOMIC DNA]</scope>
    <source>
        <strain evidence="2">cv. Punajuju</strain>
    </source>
</reference>
<evidence type="ECO:0000313" key="2">
    <source>
        <dbReference type="Proteomes" id="UP001055811"/>
    </source>
</evidence>
<sequence length="89" mass="10530">MLSPLKILDLRGIWPDKGDRLDKIFEDAWDYIEARCIPRVSYLLNVTLLLVSPFTKERIRIHDDAISLLHDVYNENYNGLRKLKDLYVL</sequence>
<dbReference type="Proteomes" id="UP001055811">
    <property type="component" value="Linkage Group LG05"/>
</dbReference>
<organism evidence="1 2">
    <name type="scientific">Cichorium intybus</name>
    <name type="common">Chicory</name>
    <dbReference type="NCBI Taxonomy" id="13427"/>
    <lineage>
        <taxon>Eukaryota</taxon>
        <taxon>Viridiplantae</taxon>
        <taxon>Streptophyta</taxon>
        <taxon>Embryophyta</taxon>
        <taxon>Tracheophyta</taxon>
        <taxon>Spermatophyta</taxon>
        <taxon>Magnoliopsida</taxon>
        <taxon>eudicotyledons</taxon>
        <taxon>Gunneridae</taxon>
        <taxon>Pentapetalae</taxon>
        <taxon>asterids</taxon>
        <taxon>campanulids</taxon>
        <taxon>Asterales</taxon>
        <taxon>Asteraceae</taxon>
        <taxon>Cichorioideae</taxon>
        <taxon>Cichorieae</taxon>
        <taxon>Cichoriinae</taxon>
        <taxon>Cichorium</taxon>
    </lineage>
</organism>
<name>A0ACB9D1V2_CICIN</name>
<comment type="caution">
    <text evidence="1">The sequence shown here is derived from an EMBL/GenBank/DDBJ whole genome shotgun (WGS) entry which is preliminary data.</text>
</comment>
<proteinExistence type="predicted"/>
<evidence type="ECO:0000313" key="1">
    <source>
        <dbReference type="EMBL" id="KAI3740420.1"/>
    </source>
</evidence>
<reference evidence="1 2" key="2">
    <citation type="journal article" date="2022" name="Mol. Ecol. Resour.">
        <title>The genomes of chicory, endive, great burdock and yacon provide insights into Asteraceae paleo-polyploidization history and plant inulin production.</title>
        <authorList>
            <person name="Fan W."/>
            <person name="Wang S."/>
            <person name="Wang H."/>
            <person name="Wang A."/>
            <person name="Jiang F."/>
            <person name="Liu H."/>
            <person name="Zhao H."/>
            <person name="Xu D."/>
            <person name="Zhang Y."/>
        </authorList>
    </citation>
    <scope>NUCLEOTIDE SEQUENCE [LARGE SCALE GENOMIC DNA]</scope>
    <source>
        <strain evidence="2">cv. Punajuju</strain>
        <tissue evidence="1">Leaves</tissue>
    </source>
</reference>
<accession>A0ACB9D1V2</accession>
<protein>
    <submittedName>
        <fullName evidence="1">Uncharacterized protein</fullName>
    </submittedName>
</protein>
<keyword evidence="2" id="KW-1185">Reference proteome</keyword>
<gene>
    <name evidence="1" type="ORF">L2E82_30849</name>
</gene>